<protein>
    <submittedName>
        <fullName evidence="2">Uncharacterized protein</fullName>
    </submittedName>
</protein>
<dbReference type="RefSeq" id="WP_338280581.1">
    <property type="nucleotide sequence ID" value="NZ_BTTX01000006.1"/>
</dbReference>
<accession>A0ABQ6QZT9</accession>
<dbReference type="Proteomes" id="UP001342631">
    <property type="component" value="Unassembled WGS sequence"/>
</dbReference>
<keyword evidence="1" id="KW-0812">Transmembrane</keyword>
<reference evidence="2 3" key="1">
    <citation type="journal article" date="2024" name="Arch. Microbiol.">
        <title>Corallococcus caeni sp. nov., a novel myxobacterium isolated from activated sludge.</title>
        <authorList>
            <person name="Tomita S."/>
            <person name="Nakai R."/>
            <person name="Kuroda K."/>
            <person name="Kurashita H."/>
            <person name="Hatamoto M."/>
            <person name="Yamaguchi T."/>
            <person name="Narihiro T."/>
        </authorList>
    </citation>
    <scope>NUCLEOTIDE SEQUENCE [LARGE SCALE GENOMIC DNA]</scope>
    <source>
        <strain evidence="2 3">NO1</strain>
    </source>
</reference>
<feature type="transmembrane region" description="Helical" evidence="1">
    <location>
        <begin position="129"/>
        <end position="155"/>
    </location>
</feature>
<proteinExistence type="predicted"/>
<name>A0ABQ6QZT9_9BACT</name>
<dbReference type="EMBL" id="BTTX01000006">
    <property type="protein sequence ID" value="GMU09558.1"/>
    <property type="molecule type" value="Genomic_DNA"/>
</dbReference>
<keyword evidence="1" id="KW-1133">Transmembrane helix</keyword>
<comment type="caution">
    <text evidence="2">The sequence shown here is derived from an EMBL/GenBank/DDBJ whole genome shotgun (WGS) entry which is preliminary data.</text>
</comment>
<gene>
    <name evidence="2" type="ORF">ASNO1_58120</name>
</gene>
<evidence type="ECO:0000256" key="1">
    <source>
        <dbReference type="SAM" id="Phobius"/>
    </source>
</evidence>
<keyword evidence="1" id="KW-0472">Membrane</keyword>
<sequence length="159" mass="16616">MARSARRAIGAWALLSAAVSGGGSHAQKPERSVYLIAEDAGGVGGAGGRDCDAEHVACFERCWNSAPPLTSIKWGSGKHHEYCTEECRARYMDCIEDLERAAGKGGASELRFSDLEGALDWLRSHRSELAMGTVVIIAGVAFVVATGGSGALILAPLAL</sequence>
<organism evidence="2 3">
    <name type="scientific">Corallococcus caeni</name>
    <dbReference type="NCBI Taxonomy" id="3082388"/>
    <lineage>
        <taxon>Bacteria</taxon>
        <taxon>Pseudomonadati</taxon>
        <taxon>Myxococcota</taxon>
        <taxon>Myxococcia</taxon>
        <taxon>Myxococcales</taxon>
        <taxon>Cystobacterineae</taxon>
        <taxon>Myxococcaceae</taxon>
        <taxon>Corallococcus</taxon>
    </lineage>
</organism>
<evidence type="ECO:0000313" key="2">
    <source>
        <dbReference type="EMBL" id="GMU09558.1"/>
    </source>
</evidence>
<evidence type="ECO:0000313" key="3">
    <source>
        <dbReference type="Proteomes" id="UP001342631"/>
    </source>
</evidence>
<keyword evidence="3" id="KW-1185">Reference proteome</keyword>